<evidence type="ECO:0000256" key="5">
    <source>
        <dbReference type="ARBA" id="ARBA00023136"/>
    </source>
</evidence>
<protein>
    <recommendedName>
        <fullName evidence="10">Membrane protein involved in the export of O-antigen and teichoic acid</fullName>
    </recommendedName>
</protein>
<dbReference type="Pfam" id="PF01943">
    <property type="entry name" value="Polysacc_synt"/>
    <property type="match status" value="1"/>
</dbReference>
<organism evidence="8 9">
    <name type="scientific">Micromonospora endophytica</name>
    <dbReference type="NCBI Taxonomy" id="515350"/>
    <lineage>
        <taxon>Bacteria</taxon>
        <taxon>Bacillati</taxon>
        <taxon>Actinomycetota</taxon>
        <taxon>Actinomycetes</taxon>
        <taxon>Micromonosporales</taxon>
        <taxon>Micromonosporaceae</taxon>
        <taxon>Micromonospora</taxon>
    </lineage>
</organism>
<dbReference type="InterPro" id="IPR050833">
    <property type="entry name" value="Poly_Biosynth_Transport"/>
</dbReference>
<feature type="transmembrane region" description="Helical" evidence="7">
    <location>
        <begin position="467"/>
        <end position="489"/>
    </location>
</feature>
<comment type="caution">
    <text evidence="8">The sequence shown here is derived from an EMBL/GenBank/DDBJ whole genome shotgun (WGS) entry which is preliminary data.</text>
</comment>
<dbReference type="InterPro" id="IPR002797">
    <property type="entry name" value="Polysacc_synth"/>
</dbReference>
<dbReference type="EMBL" id="POTX01000008">
    <property type="protein sequence ID" value="PZG00482.1"/>
    <property type="molecule type" value="Genomic_DNA"/>
</dbReference>
<evidence type="ECO:0008006" key="10">
    <source>
        <dbReference type="Google" id="ProtNLM"/>
    </source>
</evidence>
<feature type="compositionally biased region" description="Low complexity" evidence="6">
    <location>
        <begin position="15"/>
        <end position="31"/>
    </location>
</feature>
<feature type="transmembrane region" description="Helical" evidence="7">
    <location>
        <begin position="151"/>
        <end position="172"/>
    </location>
</feature>
<dbReference type="GO" id="GO:0005886">
    <property type="term" value="C:plasma membrane"/>
    <property type="evidence" value="ECO:0007669"/>
    <property type="project" value="UniProtKB-SubCell"/>
</dbReference>
<keyword evidence="2" id="KW-1003">Cell membrane</keyword>
<evidence type="ECO:0000256" key="6">
    <source>
        <dbReference type="SAM" id="MobiDB-lite"/>
    </source>
</evidence>
<feature type="transmembrane region" description="Helical" evidence="7">
    <location>
        <begin position="249"/>
        <end position="272"/>
    </location>
</feature>
<dbReference type="Proteomes" id="UP000248627">
    <property type="component" value="Unassembled WGS sequence"/>
</dbReference>
<accession>A0A2W2CLV5</accession>
<reference evidence="8 9" key="1">
    <citation type="submission" date="2018-01" db="EMBL/GenBank/DDBJ databases">
        <title>Draft genome sequence of Jishengella endophytica.</title>
        <authorList>
            <person name="Sahin N."/>
            <person name="Ay H."/>
            <person name="Saygin H."/>
        </authorList>
    </citation>
    <scope>NUCLEOTIDE SEQUENCE [LARGE SCALE GENOMIC DNA]</scope>
    <source>
        <strain evidence="8 9">DSM 45430</strain>
    </source>
</reference>
<feature type="transmembrane region" description="Helical" evidence="7">
    <location>
        <begin position="330"/>
        <end position="353"/>
    </location>
</feature>
<feature type="transmembrane region" description="Helical" evidence="7">
    <location>
        <begin position="443"/>
        <end position="461"/>
    </location>
</feature>
<evidence type="ECO:0000313" key="8">
    <source>
        <dbReference type="EMBL" id="PZG00482.1"/>
    </source>
</evidence>
<feature type="transmembrane region" description="Helical" evidence="7">
    <location>
        <begin position="292"/>
        <end position="310"/>
    </location>
</feature>
<keyword evidence="4 7" id="KW-1133">Transmembrane helix</keyword>
<evidence type="ECO:0000256" key="2">
    <source>
        <dbReference type="ARBA" id="ARBA00022475"/>
    </source>
</evidence>
<keyword evidence="3 7" id="KW-0812">Transmembrane</keyword>
<keyword evidence="5 7" id="KW-0472">Membrane</keyword>
<keyword evidence="9" id="KW-1185">Reference proteome</keyword>
<evidence type="ECO:0000256" key="3">
    <source>
        <dbReference type="ARBA" id="ARBA00022692"/>
    </source>
</evidence>
<dbReference type="AlphaFoldDB" id="A0A2W2CLV5"/>
<name>A0A2W2CLV5_9ACTN</name>
<feature type="transmembrane region" description="Helical" evidence="7">
    <location>
        <begin position="374"/>
        <end position="396"/>
    </location>
</feature>
<dbReference type="PANTHER" id="PTHR30250:SF26">
    <property type="entry name" value="PSMA PROTEIN"/>
    <property type="match status" value="1"/>
</dbReference>
<evidence type="ECO:0000256" key="4">
    <source>
        <dbReference type="ARBA" id="ARBA00022989"/>
    </source>
</evidence>
<feature type="region of interest" description="Disordered" evidence="6">
    <location>
        <begin position="1"/>
        <end position="63"/>
    </location>
</feature>
<feature type="transmembrane region" description="Helical" evidence="7">
    <location>
        <begin position="75"/>
        <end position="100"/>
    </location>
</feature>
<feature type="transmembrane region" description="Helical" evidence="7">
    <location>
        <begin position="224"/>
        <end position="243"/>
    </location>
</feature>
<feature type="transmembrane region" description="Helical" evidence="7">
    <location>
        <begin position="192"/>
        <end position="212"/>
    </location>
</feature>
<dbReference type="PANTHER" id="PTHR30250">
    <property type="entry name" value="PST FAMILY PREDICTED COLANIC ACID TRANSPORTER"/>
    <property type="match status" value="1"/>
</dbReference>
<evidence type="ECO:0000313" key="9">
    <source>
        <dbReference type="Proteomes" id="UP000248627"/>
    </source>
</evidence>
<evidence type="ECO:0000256" key="7">
    <source>
        <dbReference type="SAM" id="Phobius"/>
    </source>
</evidence>
<feature type="compositionally biased region" description="Basic residues" evidence="6">
    <location>
        <begin position="1"/>
        <end position="14"/>
    </location>
</feature>
<evidence type="ECO:0000256" key="1">
    <source>
        <dbReference type="ARBA" id="ARBA00004651"/>
    </source>
</evidence>
<proteinExistence type="predicted"/>
<gene>
    <name evidence="8" type="ORF">C1I93_02425</name>
</gene>
<comment type="subcellular location">
    <subcellularLocation>
        <location evidence="1">Cell membrane</location>
        <topology evidence="1">Multi-pass membrane protein</topology>
    </subcellularLocation>
</comment>
<feature type="transmembrane region" description="Helical" evidence="7">
    <location>
        <begin position="408"/>
        <end position="431"/>
    </location>
</feature>
<sequence length="514" mass="53508">MDVRAARRRHRRVPVNRAASRAGPARPANPSTELAGPTSISAPTTVEPAASTPVAGHASPSVAAAGRDRHVTVGIAAAMAAKGIGLAAPLVVTPACFAYLGDQRYGLWMAVTALTGMAWFADLGLGNGLLTRLSHHVTDVRAQAREISSAFATLGAVAVVLVVVLVLVVPTVPWAGLFGVTDARVAADASTMVLLCFGAFAVNIPFSLIQRIQYARGQVVQSNVWQSAGALVAMGGVLGAIAAGWSPLVVIGCAVLAVPLTNLLNTVAYFWFQEPALRPGPALVDRATAVGLLRLGLQFFALTTMSSIALNMDSPLVAYLLGPSMAAHYAVVGKLFGVLSIFVGLVGMTIWPVNGTALAQGDVAWVRRNTRRMVFLYGAVVAAVGGVLVGFGARLVELWVGGIDRASVPIPLLAGLAGWSFLVAVTSPLIMVQNSVGLLRPQFVGWASFLVLAAGLKVWGLRQFGLVGLPVAACLAYVLTMWPAVLVGYRRALAGAPSSRSRRGQERADVPLPQ</sequence>
<feature type="transmembrane region" description="Helical" evidence="7">
    <location>
        <begin position="106"/>
        <end position="130"/>
    </location>
</feature>